<keyword evidence="4" id="KW-0597">Phosphoprotein</keyword>
<dbReference type="SUPFAM" id="SSF55874">
    <property type="entry name" value="ATPase domain of HSP90 chaperone/DNA topoisomerase II/histidine kinase"/>
    <property type="match status" value="1"/>
</dbReference>
<dbReference type="SUPFAM" id="SSF158472">
    <property type="entry name" value="HAMP domain-like"/>
    <property type="match status" value="1"/>
</dbReference>
<organism evidence="13 14">
    <name type="scientific">Rubinisphaera italica</name>
    <dbReference type="NCBI Taxonomy" id="2527969"/>
    <lineage>
        <taxon>Bacteria</taxon>
        <taxon>Pseudomonadati</taxon>
        <taxon>Planctomycetota</taxon>
        <taxon>Planctomycetia</taxon>
        <taxon>Planctomycetales</taxon>
        <taxon>Planctomycetaceae</taxon>
        <taxon>Rubinisphaera</taxon>
    </lineage>
</organism>
<reference evidence="13 14" key="1">
    <citation type="submission" date="2019-02" db="EMBL/GenBank/DDBJ databases">
        <title>Deep-cultivation of Planctomycetes and their phenomic and genomic characterization uncovers novel biology.</title>
        <authorList>
            <person name="Wiegand S."/>
            <person name="Jogler M."/>
            <person name="Boedeker C."/>
            <person name="Pinto D."/>
            <person name="Vollmers J."/>
            <person name="Rivas-Marin E."/>
            <person name="Kohn T."/>
            <person name="Peeters S.H."/>
            <person name="Heuer A."/>
            <person name="Rast P."/>
            <person name="Oberbeckmann S."/>
            <person name="Bunk B."/>
            <person name="Jeske O."/>
            <person name="Meyerdierks A."/>
            <person name="Storesund J.E."/>
            <person name="Kallscheuer N."/>
            <person name="Luecker S."/>
            <person name="Lage O.M."/>
            <person name="Pohl T."/>
            <person name="Merkel B.J."/>
            <person name="Hornburger P."/>
            <person name="Mueller R.-W."/>
            <person name="Bruemmer F."/>
            <person name="Labrenz M."/>
            <person name="Spormann A.M."/>
            <person name="Op Den Camp H."/>
            <person name="Overmann J."/>
            <person name="Amann R."/>
            <person name="Jetten M.S.M."/>
            <person name="Mascher T."/>
            <person name="Medema M.H."/>
            <person name="Devos D.P."/>
            <person name="Kaster A.-K."/>
            <person name="Ovreas L."/>
            <person name="Rohde M."/>
            <person name="Galperin M.Y."/>
            <person name="Jogler C."/>
        </authorList>
    </citation>
    <scope>NUCLEOTIDE SEQUENCE [LARGE SCALE GENOMIC DNA]</scope>
    <source>
        <strain evidence="13 14">Pan54</strain>
    </source>
</reference>
<proteinExistence type="predicted"/>
<dbReference type="InterPro" id="IPR003594">
    <property type="entry name" value="HATPase_dom"/>
</dbReference>
<dbReference type="AlphaFoldDB" id="A0A5C5XI94"/>
<dbReference type="RefSeq" id="WP_146503812.1">
    <property type="nucleotide sequence ID" value="NZ_SJPG01000001.1"/>
</dbReference>
<evidence type="ECO:0000256" key="6">
    <source>
        <dbReference type="ARBA" id="ARBA00022741"/>
    </source>
</evidence>
<accession>A0A5C5XI94</accession>
<keyword evidence="10" id="KW-0812">Transmembrane</keyword>
<feature type="domain" description="Histidine kinase" evidence="11">
    <location>
        <begin position="298"/>
        <end position="516"/>
    </location>
</feature>
<dbReference type="EMBL" id="SJPG01000001">
    <property type="protein sequence ID" value="TWT61875.1"/>
    <property type="molecule type" value="Genomic_DNA"/>
</dbReference>
<comment type="caution">
    <text evidence="13">The sequence shown here is derived from an EMBL/GenBank/DDBJ whole genome shotgun (WGS) entry which is preliminary data.</text>
</comment>
<evidence type="ECO:0000256" key="8">
    <source>
        <dbReference type="ARBA" id="ARBA00022840"/>
    </source>
</evidence>
<dbReference type="PROSITE" id="PS50109">
    <property type="entry name" value="HIS_KIN"/>
    <property type="match status" value="1"/>
</dbReference>
<dbReference type="EC" id="2.7.13.3" evidence="3"/>
<dbReference type="OrthoDB" id="226486at2"/>
<keyword evidence="8" id="KW-0067">ATP-binding</keyword>
<gene>
    <name evidence="13" type="primary">kinE</name>
    <name evidence="13" type="ORF">Pan54_26120</name>
</gene>
<evidence type="ECO:0000256" key="7">
    <source>
        <dbReference type="ARBA" id="ARBA00022777"/>
    </source>
</evidence>
<dbReference type="Gene3D" id="1.10.287.130">
    <property type="match status" value="1"/>
</dbReference>
<evidence type="ECO:0000259" key="11">
    <source>
        <dbReference type="PROSITE" id="PS50109"/>
    </source>
</evidence>
<comment type="catalytic activity">
    <reaction evidence="1">
        <text>ATP + protein L-histidine = ADP + protein N-phospho-L-histidine.</text>
        <dbReference type="EC" id="2.7.13.3"/>
    </reaction>
</comment>
<dbReference type="InterPro" id="IPR005467">
    <property type="entry name" value="His_kinase_dom"/>
</dbReference>
<keyword evidence="10" id="KW-1133">Transmembrane helix</keyword>
<feature type="transmembrane region" description="Helical" evidence="10">
    <location>
        <begin position="12"/>
        <end position="36"/>
    </location>
</feature>
<keyword evidence="10" id="KW-0472">Membrane</keyword>
<dbReference type="GO" id="GO:0005524">
    <property type="term" value="F:ATP binding"/>
    <property type="evidence" value="ECO:0007669"/>
    <property type="project" value="UniProtKB-KW"/>
</dbReference>
<dbReference type="Pfam" id="PF00512">
    <property type="entry name" value="HisKA"/>
    <property type="match status" value="1"/>
</dbReference>
<dbReference type="PRINTS" id="PR00344">
    <property type="entry name" value="BCTRLSENSOR"/>
</dbReference>
<dbReference type="GO" id="GO:0016020">
    <property type="term" value="C:membrane"/>
    <property type="evidence" value="ECO:0007669"/>
    <property type="project" value="UniProtKB-SubCell"/>
</dbReference>
<dbReference type="CDD" id="cd06225">
    <property type="entry name" value="HAMP"/>
    <property type="match status" value="1"/>
</dbReference>
<dbReference type="CDD" id="cd00082">
    <property type="entry name" value="HisKA"/>
    <property type="match status" value="1"/>
</dbReference>
<keyword evidence="6" id="KW-0547">Nucleotide-binding</keyword>
<comment type="subcellular location">
    <subcellularLocation>
        <location evidence="2">Membrane</location>
    </subcellularLocation>
</comment>
<keyword evidence="5 13" id="KW-0808">Transferase</keyword>
<dbReference type="Proteomes" id="UP000316095">
    <property type="component" value="Unassembled WGS sequence"/>
</dbReference>
<evidence type="ECO:0000256" key="5">
    <source>
        <dbReference type="ARBA" id="ARBA00022679"/>
    </source>
</evidence>
<dbReference type="InterPro" id="IPR036890">
    <property type="entry name" value="HATPase_C_sf"/>
</dbReference>
<dbReference type="SMART" id="SM00304">
    <property type="entry name" value="HAMP"/>
    <property type="match status" value="1"/>
</dbReference>
<feature type="domain" description="HAMP" evidence="12">
    <location>
        <begin position="217"/>
        <end position="270"/>
    </location>
</feature>
<dbReference type="PANTHER" id="PTHR43065:SF46">
    <property type="entry name" value="C4-DICARBOXYLATE TRANSPORT SENSOR PROTEIN DCTB"/>
    <property type="match status" value="1"/>
</dbReference>
<keyword evidence="9" id="KW-0902">Two-component regulatory system</keyword>
<dbReference type="Pfam" id="PF00672">
    <property type="entry name" value="HAMP"/>
    <property type="match status" value="1"/>
</dbReference>
<sequence>MFLTCSIRRKLFVQFALVFFILLIMAIASIVGLVSYRHVVTDLEFSIKDAPRKADLIVAIDILFEPLLYHPPENGNYDPENFAAFQHQQFGMALRRSKEEIRDFLKCLENIPPNSSIQADDYSLLRTRVIDTITFLEEQQMAGLLIDPKQRQQQVGNFLQQLNALHKFVNSVPDPFEVFLPRLAEAERNLQACLVIVIISFILAFLLFLGVIGWSNHWIFEPIQVLHKAAKRVANGDFQYRAEMKKTGDEMNDLADVFNQVTAQFHEINQDLDRKVNEKTKALIRSERLAGVGFLASGVAHEINNPLHVISTIADSLEMQAATVLEGCPEADREVFTKYLGMIQTEAFRCQEITEKLLSFARGQEVTRSQTNLTELTNDVVSMVSHLSKFRDRDVKVLTVDPVYAEVNSGEMKQVVLNMVSNALESMDPGGKLEIELMPIRSQVNIIFRDNGCGMTQETQEQLFDPFFTQRKGGGGTGLGLSITHRIVEDHNGSIEVSSDGPGMGSTFRIRIPRRVDESISEETIYEESSYYAA</sequence>
<evidence type="ECO:0000313" key="14">
    <source>
        <dbReference type="Proteomes" id="UP000316095"/>
    </source>
</evidence>
<dbReference type="InterPro" id="IPR004358">
    <property type="entry name" value="Sig_transdc_His_kin-like_C"/>
</dbReference>
<dbReference type="Pfam" id="PF02518">
    <property type="entry name" value="HATPase_c"/>
    <property type="match status" value="1"/>
</dbReference>
<dbReference type="SMART" id="SM00388">
    <property type="entry name" value="HisKA"/>
    <property type="match status" value="1"/>
</dbReference>
<evidence type="ECO:0000256" key="9">
    <source>
        <dbReference type="ARBA" id="ARBA00023012"/>
    </source>
</evidence>
<dbReference type="Gene3D" id="6.10.340.10">
    <property type="match status" value="1"/>
</dbReference>
<evidence type="ECO:0000259" key="12">
    <source>
        <dbReference type="PROSITE" id="PS50885"/>
    </source>
</evidence>
<dbReference type="InterPro" id="IPR003660">
    <property type="entry name" value="HAMP_dom"/>
</dbReference>
<dbReference type="PROSITE" id="PS50885">
    <property type="entry name" value="HAMP"/>
    <property type="match status" value="1"/>
</dbReference>
<dbReference type="PANTHER" id="PTHR43065">
    <property type="entry name" value="SENSOR HISTIDINE KINASE"/>
    <property type="match status" value="1"/>
</dbReference>
<evidence type="ECO:0000256" key="3">
    <source>
        <dbReference type="ARBA" id="ARBA00012438"/>
    </source>
</evidence>
<dbReference type="Gene3D" id="3.30.565.10">
    <property type="entry name" value="Histidine kinase-like ATPase, C-terminal domain"/>
    <property type="match status" value="1"/>
</dbReference>
<protein>
    <recommendedName>
        <fullName evidence="3">histidine kinase</fullName>
        <ecNumber evidence="3">2.7.13.3</ecNumber>
    </recommendedName>
</protein>
<keyword evidence="7 13" id="KW-0418">Kinase</keyword>
<dbReference type="InterPro" id="IPR003661">
    <property type="entry name" value="HisK_dim/P_dom"/>
</dbReference>
<dbReference type="InterPro" id="IPR036097">
    <property type="entry name" value="HisK_dim/P_sf"/>
</dbReference>
<name>A0A5C5XI94_9PLAN</name>
<evidence type="ECO:0000256" key="1">
    <source>
        <dbReference type="ARBA" id="ARBA00000085"/>
    </source>
</evidence>
<evidence type="ECO:0000256" key="4">
    <source>
        <dbReference type="ARBA" id="ARBA00022553"/>
    </source>
</evidence>
<evidence type="ECO:0000256" key="2">
    <source>
        <dbReference type="ARBA" id="ARBA00004370"/>
    </source>
</evidence>
<evidence type="ECO:0000313" key="13">
    <source>
        <dbReference type="EMBL" id="TWT61875.1"/>
    </source>
</evidence>
<dbReference type="GO" id="GO:0000155">
    <property type="term" value="F:phosphorelay sensor kinase activity"/>
    <property type="evidence" value="ECO:0007669"/>
    <property type="project" value="InterPro"/>
</dbReference>
<dbReference type="SMART" id="SM00387">
    <property type="entry name" value="HATPase_c"/>
    <property type="match status" value="1"/>
</dbReference>
<evidence type="ECO:0000256" key="10">
    <source>
        <dbReference type="SAM" id="Phobius"/>
    </source>
</evidence>
<dbReference type="SUPFAM" id="SSF47384">
    <property type="entry name" value="Homodimeric domain of signal transducing histidine kinase"/>
    <property type="match status" value="1"/>
</dbReference>
<feature type="transmembrane region" description="Helical" evidence="10">
    <location>
        <begin position="192"/>
        <end position="214"/>
    </location>
</feature>
<keyword evidence="14" id="KW-1185">Reference proteome</keyword>